<keyword evidence="1 4" id="KW-0808">Transferase</keyword>
<keyword evidence="5" id="KW-1185">Reference proteome</keyword>
<name>A0A6B8RFC2_9BACL</name>
<dbReference type="Proteomes" id="UP000426246">
    <property type="component" value="Chromosome"/>
</dbReference>
<evidence type="ECO:0000313" key="5">
    <source>
        <dbReference type="Proteomes" id="UP000426246"/>
    </source>
</evidence>
<dbReference type="Gene3D" id="3.40.630.30">
    <property type="match status" value="1"/>
</dbReference>
<dbReference type="GO" id="GO:0016747">
    <property type="term" value="F:acyltransferase activity, transferring groups other than amino-acyl groups"/>
    <property type="evidence" value="ECO:0007669"/>
    <property type="project" value="InterPro"/>
</dbReference>
<dbReference type="EMBL" id="CP034235">
    <property type="protein sequence ID" value="QGQ94182.1"/>
    <property type="molecule type" value="Genomic_DNA"/>
</dbReference>
<dbReference type="InterPro" id="IPR016181">
    <property type="entry name" value="Acyl_CoA_acyltransferase"/>
</dbReference>
<dbReference type="PROSITE" id="PS51186">
    <property type="entry name" value="GNAT"/>
    <property type="match status" value="1"/>
</dbReference>
<dbReference type="SUPFAM" id="SSF55729">
    <property type="entry name" value="Acyl-CoA N-acyltransferases (Nat)"/>
    <property type="match status" value="1"/>
</dbReference>
<evidence type="ECO:0000259" key="3">
    <source>
        <dbReference type="PROSITE" id="PS51186"/>
    </source>
</evidence>
<evidence type="ECO:0000313" key="4">
    <source>
        <dbReference type="EMBL" id="QGQ94182.1"/>
    </source>
</evidence>
<evidence type="ECO:0000256" key="2">
    <source>
        <dbReference type="ARBA" id="ARBA00023315"/>
    </source>
</evidence>
<sequence length="147" mass="16916">MDDFNIKQINLDQIDITDLVNESLSEGHRHISRLLEEYSNGENRFSEEGEALFAVFLKDRIIGIGGLNKDPYLKENSIGRVRRLYVLKEYRKLGAGRGLMDRIIQEARKHYTAIVLNTNNPVADKFYSSLGFSNHPTYLNSTHYLPL</sequence>
<dbReference type="PANTHER" id="PTHR43877">
    <property type="entry name" value="AMINOALKYLPHOSPHONATE N-ACETYLTRANSFERASE-RELATED-RELATED"/>
    <property type="match status" value="1"/>
</dbReference>
<dbReference type="AlphaFoldDB" id="A0A6B8RFC2"/>
<keyword evidence="2" id="KW-0012">Acyltransferase</keyword>
<dbReference type="OrthoDB" id="9815041at2"/>
<protein>
    <submittedName>
        <fullName evidence="4">GNAT family N-acetyltransferase</fullName>
    </submittedName>
</protein>
<feature type="domain" description="N-acetyltransferase" evidence="3">
    <location>
        <begin position="4"/>
        <end position="147"/>
    </location>
</feature>
<dbReference type="InterPro" id="IPR000182">
    <property type="entry name" value="GNAT_dom"/>
</dbReference>
<reference evidence="5" key="1">
    <citation type="submission" date="2018-11" db="EMBL/GenBank/DDBJ databases">
        <title>Complete genome sequence of Paenibacillus sp. ML311-T8.</title>
        <authorList>
            <person name="Nam Y.-D."/>
            <person name="Kang J."/>
            <person name="Chung W.-H."/>
            <person name="Park Y.S."/>
        </authorList>
    </citation>
    <scope>NUCLEOTIDE SEQUENCE [LARGE SCALE GENOMIC DNA]</scope>
    <source>
        <strain evidence="5">ML311-T8</strain>
    </source>
</reference>
<dbReference type="CDD" id="cd04301">
    <property type="entry name" value="NAT_SF"/>
    <property type="match status" value="1"/>
</dbReference>
<proteinExistence type="predicted"/>
<dbReference type="RefSeq" id="WP_155699180.1">
    <property type="nucleotide sequence ID" value="NZ_CP034235.1"/>
</dbReference>
<organism evidence="4 5">
    <name type="scientific">Paenibacillus psychroresistens</name>
    <dbReference type="NCBI Taxonomy" id="1778678"/>
    <lineage>
        <taxon>Bacteria</taxon>
        <taxon>Bacillati</taxon>
        <taxon>Bacillota</taxon>
        <taxon>Bacilli</taxon>
        <taxon>Bacillales</taxon>
        <taxon>Paenibacillaceae</taxon>
        <taxon>Paenibacillus</taxon>
    </lineage>
</organism>
<accession>A0A6B8RFC2</accession>
<gene>
    <name evidence="4" type="ORF">EHS13_04300</name>
</gene>
<dbReference type="Pfam" id="PF00583">
    <property type="entry name" value="Acetyltransf_1"/>
    <property type="match status" value="1"/>
</dbReference>
<dbReference type="InterPro" id="IPR050832">
    <property type="entry name" value="Bact_Acetyltransf"/>
</dbReference>
<evidence type="ECO:0000256" key="1">
    <source>
        <dbReference type="ARBA" id="ARBA00022679"/>
    </source>
</evidence>
<dbReference type="KEGG" id="ppsc:EHS13_04300"/>